<dbReference type="Proteomes" id="UP000696280">
    <property type="component" value="Unassembled WGS sequence"/>
</dbReference>
<evidence type="ECO:0000313" key="4">
    <source>
        <dbReference type="EMBL" id="CAG8959633.1"/>
    </source>
</evidence>
<dbReference type="InterPro" id="IPR042099">
    <property type="entry name" value="ANL_N_sf"/>
</dbReference>
<protein>
    <recommendedName>
        <fullName evidence="6">Carrier domain-containing protein</fullName>
    </recommendedName>
</protein>
<feature type="domain" description="Carrier" evidence="2">
    <location>
        <begin position="609"/>
        <end position="659"/>
    </location>
</feature>
<accession>A0A9N9PY68</accession>
<evidence type="ECO:0000259" key="3">
    <source>
        <dbReference type="Pfam" id="PF00975"/>
    </source>
</evidence>
<comment type="caution">
    <text evidence="4">The sequence shown here is derived from an EMBL/GenBank/DDBJ whole genome shotgun (WGS) entry which is preliminary data.</text>
</comment>
<dbReference type="InterPro" id="IPR036736">
    <property type="entry name" value="ACP-like_sf"/>
</dbReference>
<evidence type="ECO:0000313" key="5">
    <source>
        <dbReference type="Proteomes" id="UP000696280"/>
    </source>
</evidence>
<evidence type="ECO:0008006" key="6">
    <source>
        <dbReference type="Google" id="ProtNLM"/>
    </source>
</evidence>
<name>A0A9N9PY68_9HELO</name>
<proteinExistence type="predicted"/>
<reference evidence="4" key="1">
    <citation type="submission" date="2021-07" db="EMBL/GenBank/DDBJ databases">
        <authorList>
            <person name="Durling M."/>
        </authorList>
    </citation>
    <scope>NUCLEOTIDE SEQUENCE</scope>
</reference>
<evidence type="ECO:0000259" key="2">
    <source>
        <dbReference type="Pfam" id="PF00550"/>
    </source>
</evidence>
<dbReference type="SUPFAM" id="SSF53474">
    <property type="entry name" value="alpha/beta-Hydrolases"/>
    <property type="match status" value="1"/>
</dbReference>
<dbReference type="AlphaFoldDB" id="A0A9N9PY68"/>
<dbReference type="SUPFAM" id="SSF56801">
    <property type="entry name" value="Acetyl-CoA synthetase-like"/>
    <property type="match status" value="1"/>
</dbReference>
<dbReference type="OrthoDB" id="10253869at2759"/>
<dbReference type="Gene3D" id="1.10.1200.10">
    <property type="entry name" value="ACP-like"/>
    <property type="match status" value="1"/>
</dbReference>
<dbReference type="SUPFAM" id="SSF47336">
    <property type="entry name" value="ACP-like"/>
    <property type="match status" value="1"/>
</dbReference>
<gene>
    <name evidence="4" type="ORF">HYFRA_00001536</name>
</gene>
<dbReference type="GO" id="GO:0031957">
    <property type="term" value="F:very long-chain fatty acid-CoA ligase activity"/>
    <property type="evidence" value="ECO:0007669"/>
    <property type="project" value="TreeGrafter"/>
</dbReference>
<keyword evidence="5" id="KW-1185">Reference proteome</keyword>
<dbReference type="InterPro" id="IPR000873">
    <property type="entry name" value="AMP-dep_synth/lig_dom"/>
</dbReference>
<feature type="domain" description="AMP-dependent synthetase/ligase" evidence="1">
    <location>
        <begin position="34"/>
        <end position="397"/>
    </location>
</feature>
<dbReference type="GO" id="GO:0006633">
    <property type="term" value="P:fatty acid biosynthetic process"/>
    <property type="evidence" value="ECO:0007669"/>
    <property type="project" value="TreeGrafter"/>
</dbReference>
<dbReference type="Pfam" id="PF00975">
    <property type="entry name" value="Thioesterase"/>
    <property type="match status" value="1"/>
</dbReference>
<feature type="domain" description="Thioesterase" evidence="3">
    <location>
        <begin position="691"/>
        <end position="764"/>
    </location>
</feature>
<organism evidence="4 5">
    <name type="scientific">Hymenoscyphus fraxineus</name>
    <dbReference type="NCBI Taxonomy" id="746836"/>
    <lineage>
        <taxon>Eukaryota</taxon>
        <taxon>Fungi</taxon>
        <taxon>Dikarya</taxon>
        <taxon>Ascomycota</taxon>
        <taxon>Pezizomycotina</taxon>
        <taxon>Leotiomycetes</taxon>
        <taxon>Helotiales</taxon>
        <taxon>Helotiaceae</taxon>
        <taxon>Hymenoscyphus</taxon>
    </lineage>
</organism>
<dbReference type="PANTHER" id="PTHR24096:SF267">
    <property type="entry name" value="MALONATE--COA LIGASE ACSF3, MITOCHONDRIAL"/>
    <property type="match status" value="1"/>
</dbReference>
<evidence type="ECO:0000259" key="1">
    <source>
        <dbReference type="Pfam" id="PF00501"/>
    </source>
</evidence>
<dbReference type="InterPro" id="IPR009081">
    <property type="entry name" value="PP-bd_ACP"/>
</dbReference>
<dbReference type="Gene3D" id="3.40.50.1820">
    <property type="entry name" value="alpha/beta hydrolase"/>
    <property type="match status" value="1"/>
</dbReference>
<dbReference type="Gene3D" id="3.30.300.30">
    <property type="match status" value="1"/>
</dbReference>
<dbReference type="InterPro" id="IPR045851">
    <property type="entry name" value="AMP-bd_C_sf"/>
</dbReference>
<dbReference type="InterPro" id="IPR001031">
    <property type="entry name" value="Thioesterase"/>
</dbReference>
<dbReference type="Pfam" id="PF00550">
    <property type="entry name" value="PP-binding"/>
    <property type="match status" value="1"/>
</dbReference>
<dbReference type="Gene3D" id="3.40.50.12780">
    <property type="entry name" value="N-terminal domain of ligase-like"/>
    <property type="match status" value="1"/>
</dbReference>
<dbReference type="EMBL" id="CAJVRL010000092">
    <property type="protein sequence ID" value="CAG8959633.1"/>
    <property type="molecule type" value="Genomic_DNA"/>
</dbReference>
<dbReference type="InterPro" id="IPR029058">
    <property type="entry name" value="AB_hydrolase_fold"/>
</dbReference>
<dbReference type="PANTHER" id="PTHR24096">
    <property type="entry name" value="LONG-CHAIN-FATTY-ACID--COA LIGASE"/>
    <property type="match status" value="1"/>
</dbReference>
<dbReference type="Pfam" id="PF00501">
    <property type="entry name" value="AMP-binding"/>
    <property type="match status" value="1"/>
</dbReference>
<sequence>MAPKNLLWMLREAAEKGADRGLILEYDNPQAAKSSSLVTYPALYKKSLVRGHTLSSSTALARNSIVLLHTSDHEESISWFWAIVAAGGVPCILTHVFNLDERKSHIRSLLKLLGNPLIITNSELITQLSDIPQVRIFATEKIDAHLRPLTNEFSKGLLKEASDLAILMLTGDMKAIHITHENVMASLDAKIQLHSTTSRDIFLNWNTLDHVANLFDTHLLATRLTASQVHVSQTLLLTPLRLLDKLTYYKASYTFAPNFFIWCICQEIEAEVKTHEATNKDNFSKRFDLSCLKGFLSGCDEINITETCVRFTGLLQKFGAPKSFLRPSLAFPGTCGGAFYSFDCPASDVKNRKQWCSVGFPTSAVSVRVVADGGGAVERNETGHLELSGPAVFSRYFNDIAATVRAFSGDGWYKTGEMGYFDKSGALYITGRHDDYMHINGIKLSPVAIENAVLSTKIYGIMSSRLIAFPHRQSDFNTDSICIVYRPIFNAAVDTNLRLTTSAAISQAVIRFCGVRPCKVIPIEEHHLQRTAIGKLSRPKTRLAFEKGAYTTCESADINLASSIKIQFQLGIKNEFGATHLEQTILEIFLDAFPPGSSMLSIKPTNELLNPGTPLFDLGLTSFEIMKFKFALQTRLKMPGFSVRTLYANPTVRELANHISTGDYLYSPVVTLRSTGEKTPLWFVHDELGDVYSFIGLARLITNRPIHILHLNLNPNPNSPLLSLPALLTTYHKALTSIQPHGPYALVGLSSGSIIAYELSKRLKNVQFLAFISPPLPPRQPLVPDILNKQDYAHTLCHIATSFSLLTPEDAKAILTKLHPPIQDPESVCLDEVIKAAGAEAMKEVGVDGQALHLWASTSSSLQQVMRKWSIEGKVKELDVFTVADGGLGKWKGFVEGECRFWKVGGDDVGRGREVIQGGGMKEFVGVLGEAMGRRGI</sequence>